<organism evidence="1 2">
    <name type="scientific">Candidatus Giovannonibacteria bacterium GW2011_GWA2_44_26</name>
    <dbReference type="NCBI Taxonomy" id="1618648"/>
    <lineage>
        <taxon>Bacteria</taxon>
        <taxon>Candidatus Giovannoniibacteriota</taxon>
    </lineage>
</organism>
<reference evidence="1 2" key="1">
    <citation type="journal article" date="2015" name="Nature">
        <title>rRNA introns, odd ribosomes, and small enigmatic genomes across a large radiation of phyla.</title>
        <authorList>
            <person name="Brown C.T."/>
            <person name="Hug L.A."/>
            <person name="Thomas B.C."/>
            <person name="Sharon I."/>
            <person name="Castelle C.J."/>
            <person name="Singh A."/>
            <person name="Wilkins M.J."/>
            <person name="Williams K.H."/>
            <person name="Banfield J.F."/>
        </authorList>
    </citation>
    <scope>NUCLEOTIDE SEQUENCE [LARGE SCALE GENOMIC DNA]</scope>
</reference>
<dbReference type="AlphaFoldDB" id="A0A0G1LM25"/>
<sequence length="158" mass="17263">MRRERAYRALYLMPDGRQRHLFSLQACGNQAFVPRDNYTWESDKEGSVVVLAPEPRPAATSQTSAPAAAETSSVQKTDLFNKEDITVVEFGPSIIFDLNGVKLDVPLGATFSMKHEGNSLSFSRDDGVVIRTADPKLALADKLAGEITDAVHLKAAKK</sequence>
<comment type="caution">
    <text evidence="1">The sequence shown here is derived from an EMBL/GenBank/DDBJ whole genome shotgun (WGS) entry which is preliminary data.</text>
</comment>
<evidence type="ECO:0000313" key="2">
    <source>
        <dbReference type="Proteomes" id="UP000033945"/>
    </source>
</evidence>
<dbReference type="EMBL" id="LCIT01000042">
    <property type="protein sequence ID" value="KKT60914.1"/>
    <property type="molecule type" value="Genomic_DNA"/>
</dbReference>
<proteinExistence type="predicted"/>
<name>A0A0G1LM25_9BACT</name>
<gene>
    <name evidence="1" type="ORF">UW55_C0042G0002</name>
</gene>
<accession>A0A0G1LM25</accession>
<evidence type="ECO:0000313" key="1">
    <source>
        <dbReference type="EMBL" id="KKT60914.1"/>
    </source>
</evidence>
<protein>
    <submittedName>
        <fullName evidence="1">Uncharacterized protein</fullName>
    </submittedName>
</protein>
<dbReference type="Proteomes" id="UP000033945">
    <property type="component" value="Unassembled WGS sequence"/>
</dbReference>